<evidence type="ECO:0000256" key="6">
    <source>
        <dbReference type="PROSITE-ProRule" id="PRU10141"/>
    </source>
</evidence>
<keyword evidence="5 6" id="KW-0067">ATP-binding</keyword>
<evidence type="ECO:0000256" key="2">
    <source>
        <dbReference type="ARBA" id="ARBA00022679"/>
    </source>
</evidence>
<dbReference type="Gene3D" id="3.30.200.20">
    <property type="entry name" value="Phosphorylase Kinase, domain 1"/>
    <property type="match status" value="1"/>
</dbReference>
<dbReference type="InterPro" id="IPR011009">
    <property type="entry name" value="Kinase-like_dom_sf"/>
</dbReference>
<organism evidence="9 10">
    <name type="scientific">Gigaspora margarita</name>
    <dbReference type="NCBI Taxonomy" id="4874"/>
    <lineage>
        <taxon>Eukaryota</taxon>
        <taxon>Fungi</taxon>
        <taxon>Fungi incertae sedis</taxon>
        <taxon>Mucoromycota</taxon>
        <taxon>Glomeromycotina</taxon>
        <taxon>Glomeromycetes</taxon>
        <taxon>Diversisporales</taxon>
        <taxon>Gigasporaceae</taxon>
        <taxon>Gigaspora</taxon>
    </lineage>
</organism>
<evidence type="ECO:0000256" key="7">
    <source>
        <dbReference type="SAM" id="MobiDB-lite"/>
    </source>
</evidence>
<feature type="region of interest" description="Disordered" evidence="7">
    <location>
        <begin position="115"/>
        <end position="135"/>
    </location>
</feature>
<dbReference type="Proteomes" id="UP000789901">
    <property type="component" value="Unassembled WGS sequence"/>
</dbReference>
<evidence type="ECO:0000256" key="4">
    <source>
        <dbReference type="ARBA" id="ARBA00022777"/>
    </source>
</evidence>
<evidence type="ECO:0000256" key="5">
    <source>
        <dbReference type="ARBA" id="ARBA00022840"/>
    </source>
</evidence>
<feature type="compositionally biased region" description="Low complexity" evidence="7">
    <location>
        <begin position="121"/>
        <end position="135"/>
    </location>
</feature>
<comment type="caution">
    <text evidence="9">The sequence shown here is derived from an EMBL/GenBank/DDBJ whole genome shotgun (WGS) entry which is preliminary data.</text>
</comment>
<proteinExistence type="predicted"/>
<dbReference type="InterPro" id="IPR000719">
    <property type="entry name" value="Prot_kinase_dom"/>
</dbReference>
<keyword evidence="10" id="KW-1185">Reference proteome</keyword>
<gene>
    <name evidence="9" type="ORF">GMARGA_LOCUS1158</name>
</gene>
<sequence length="135" mass="15215">MKKTTILKKGFEKILKDDDIIKLEYSLCENIQKIGKGGFGTVYSAVYKGEMVALKRLDSEEETKEVSKEFIKELKQLLAINAHPNINEFRGITQDNNVHNDDDLTKTLLKEASMLKPRRPSYSSSKASESSTSSV</sequence>
<keyword evidence="4" id="KW-0418">Kinase</keyword>
<reference evidence="9 10" key="1">
    <citation type="submission" date="2021-06" db="EMBL/GenBank/DDBJ databases">
        <authorList>
            <person name="Kallberg Y."/>
            <person name="Tangrot J."/>
            <person name="Rosling A."/>
        </authorList>
    </citation>
    <scope>NUCLEOTIDE SEQUENCE [LARGE SCALE GENOMIC DNA]</scope>
    <source>
        <strain evidence="9 10">120-4 pot B 10/14</strain>
    </source>
</reference>
<protein>
    <submittedName>
        <fullName evidence="9">17289_t:CDS:1</fullName>
    </submittedName>
</protein>
<feature type="binding site" evidence="6">
    <location>
        <position position="55"/>
    </location>
    <ligand>
        <name>ATP</name>
        <dbReference type="ChEBI" id="CHEBI:30616"/>
    </ligand>
</feature>
<evidence type="ECO:0000313" key="9">
    <source>
        <dbReference type="EMBL" id="CAG8479276.1"/>
    </source>
</evidence>
<dbReference type="PROSITE" id="PS00107">
    <property type="entry name" value="PROTEIN_KINASE_ATP"/>
    <property type="match status" value="1"/>
</dbReference>
<keyword evidence="1" id="KW-0723">Serine/threonine-protein kinase</keyword>
<dbReference type="Pfam" id="PF00069">
    <property type="entry name" value="Pkinase"/>
    <property type="match status" value="1"/>
</dbReference>
<dbReference type="PROSITE" id="PS50011">
    <property type="entry name" value="PROTEIN_KINASE_DOM"/>
    <property type="match status" value="1"/>
</dbReference>
<feature type="domain" description="Protein kinase" evidence="8">
    <location>
        <begin position="28"/>
        <end position="135"/>
    </location>
</feature>
<dbReference type="PANTHER" id="PTHR46716:SF1">
    <property type="entry name" value="MITOGEN-ACTIVATED PROTEIN KINASE KINASE KINASE 7"/>
    <property type="match status" value="1"/>
</dbReference>
<dbReference type="SUPFAM" id="SSF56112">
    <property type="entry name" value="Protein kinase-like (PK-like)"/>
    <property type="match status" value="1"/>
</dbReference>
<dbReference type="EMBL" id="CAJVQB010000275">
    <property type="protein sequence ID" value="CAG8479276.1"/>
    <property type="molecule type" value="Genomic_DNA"/>
</dbReference>
<name>A0ABM8VYJ3_GIGMA</name>
<evidence type="ECO:0000256" key="1">
    <source>
        <dbReference type="ARBA" id="ARBA00022527"/>
    </source>
</evidence>
<evidence type="ECO:0000313" key="10">
    <source>
        <dbReference type="Proteomes" id="UP000789901"/>
    </source>
</evidence>
<keyword evidence="3 6" id="KW-0547">Nucleotide-binding</keyword>
<evidence type="ECO:0000259" key="8">
    <source>
        <dbReference type="PROSITE" id="PS50011"/>
    </source>
</evidence>
<dbReference type="PANTHER" id="PTHR46716">
    <property type="entry name" value="MITOGEN-ACTIVATED PROTEIN KINASE KINASE KINASE 7"/>
    <property type="match status" value="1"/>
</dbReference>
<dbReference type="InterPro" id="IPR017441">
    <property type="entry name" value="Protein_kinase_ATP_BS"/>
</dbReference>
<keyword evidence="2" id="KW-0808">Transferase</keyword>
<accession>A0ABM8VYJ3</accession>
<evidence type="ECO:0000256" key="3">
    <source>
        <dbReference type="ARBA" id="ARBA00022741"/>
    </source>
</evidence>